<evidence type="ECO:0000313" key="3">
    <source>
        <dbReference type="Proteomes" id="UP000230405"/>
    </source>
</evidence>
<sequence>MKDEKNINTEFSLATVESRLDRMEREIEKIRKYILWGRIVGTIQVLLILVPIIIGLLILPSLLGSLNKVGSGASILDLQKLLQQYQQIPLKK</sequence>
<dbReference type="EMBL" id="PFPO01000085">
    <property type="protein sequence ID" value="PIZ98483.1"/>
    <property type="molecule type" value="Genomic_DNA"/>
</dbReference>
<feature type="transmembrane region" description="Helical" evidence="1">
    <location>
        <begin position="33"/>
        <end position="59"/>
    </location>
</feature>
<reference evidence="3" key="1">
    <citation type="submission" date="2017-09" db="EMBL/GenBank/DDBJ databases">
        <title>Depth-based differentiation of microbial function through sediment-hosted aquifers and enrichment of novel symbionts in the deep terrestrial subsurface.</title>
        <authorList>
            <person name="Probst A.J."/>
            <person name="Ladd B."/>
            <person name="Jarett J.K."/>
            <person name="Geller-Mcgrath D.E."/>
            <person name="Sieber C.M.K."/>
            <person name="Emerson J.B."/>
            <person name="Anantharaman K."/>
            <person name="Thomas B.C."/>
            <person name="Malmstrom R."/>
            <person name="Stieglmeier M."/>
            <person name="Klingl A."/>
            <person name="Woyke T."/>
            <person name="Ryan C.M."/>
            <person name="Banfield J.F."/>
        </authorList>
    </citation>
    <scope>NUCLEOTIDE SEQUENCE [LARGE SCALE GENOMIC DNA]</scope>
</reference>
<protein>
    <submittedName>
        <fullName evidence="2">Uncharacterized protein</fullName>
    </submittedName>
</protein>
<keyword evidence="1" id="KW-0472">Membrane</keyword>
<dbReference type="Proteomes" id="UP000230405">
    <property type="component" value="Unassembled WGS sequence"/>
</dbReference>
<gene>
    <name evidence="2" type="ORF">COX77_04405</name>
</gene>
<evidence type="ECO:0000313" key="2">
    <source>
        <dbReference type="EMBL" id="PIZ98483.1"/>
    </source>
</evidence>
<proteinExistence type="predicted"/>
<keyword evidence="1" id="KW-1133">Transmembrane helix</keyword>
<comment type="caution">
    <text evidence="2">The sequence shown here is derived from an EMBL/GenBank/DDBJ whole genome shotgun (WGS) entry which is preliminary data.</text>
</comment>
<evidence type="ECO:0000256" key="1">
    <source>
        <dbReference type="SAM" id="Phobius"/>
    </source>
</evidence>
<keyword evidence="1" id="KW-0812">Transmembrane</keyword>
<organism evidence="2 3">
    <name type="scientific">Candidatus Komeilibacteria bacterium CG_4_10_14_0_2_um_filter_37_10</name>
    <dbReference type="NCBI Taxonomy" id="1974470"/>
    <lineage>
        <taxon>Bacteria</taxon>
        <taxon>Candidatus Komeiliibacteriota</taxon>
    </lineage>
</organism>
<accession>A0A2M7VDI9</accession>
<name>A0A2M7VDI9_9BACT</name>
<dbReference type="AlphaFoldDB" id="A0A2M7VDI9"/>